<name>A0A8T2AN22_9BRAS</name>
<proteinExistence type="predicted"/>
<gene>
    <name evidence="2" type="ORF">ISN45_Aa03g000270</name>
</gene>
<organism evidence="2 3">
    <name type="scientific">Arabidopsis thaliana x Arabidopsis arenosa</name>
    <dbReference type="NCBI Taxonomy" id="1240361"/>
    <lineage>
        <taxon>Eukaryota</taxon>
        <taxon>Viridiplantae</taxon>
        <taxon>Streptophyta</taxon>
        <taxon>Embryophyta</taxon>
        <taxon>Tracheophyta</taxon>
        <taxon>Spermatophyta</taxon>
        <taxon>Magnoliopsida</taxon>
        <taxon>eudicotyledons</taxon>
        <taxon>Gunneridae</taxon>
        <taxon>Pentapetalae</taxon>
        <taxon>rosids</taxon>
        <taxon>malvids</taxon>
        <taxon>Brassicales</taxon>
        <taxon>Brassicaceae</taxon>
        <taxon>Camelineae</taxon>
        <taxon>Arabidopsis</taxon>
    </lineage>
</organism>
<reference evidence="2 3" key="1">
    <citation type="submission" date="2020-12" db="EMBL/GenBank/DDBJ databases">
        <title>Concerted genomic and epigenomic changes stabilize Arabidopsis allopolyploids.</title>
        <authorList>
            <person name="Chen Z."/>
        </authorList>
    </citation>
    <scope>NUCLEOTIDE SEQUENCE [LARGE SCALE GENOMIC DNA]</scope>
    <source>
        <strain evidence="2">Allo738</strain>
        <tissue evidence="2">Leaf</tissue>
    </source>
</reference>
<dbReference type="Pfam" id="PF03732">
    <property type="entry name" value="Retrotrans_gag"/>
    <property type="match status" value="1"/>
</dbReference>
<evidence type="ECO:0000313" key="2">
    <source>
        <dbReference type="EMBL" id="KAG7575531.1"/>
    </source>
</evidence>
<sequence>MVVELRSRQLQNNPVEAEASELDQATEETINSRLDLILNRTQALEVSVAEQNKKIDKNIADMFEIVKSMKSNQASSSGKIGVDKNYTAVSATPGSFDDSSGQHRGYKSGPQASYAGITRIGKVDFPRFDGNQARDWLFQVEEFFEVDHTPQDMKVKMAAIHFNGKAATWHRSLLHTPGTKRVLRDWEAYKLELLDRFENVLDDPISELKQLQETNGIEEYHKKFELLRTRVKLPEAYLVRAYLDGLQPDTQVNVQMLQPQTVSQCFLVGRLYEQAHPPKRCSELKAKEDKEVAEIEVKNGVEKKSIDKMTHEVILKEELIPQFQVPVSNLEPSFQICNASPTVCEEFSYTYAMVGIDQVQFNSGFECVNGKDSAYHVFDKMLLSKYRLQQRRKLSLSPKSWKFKYKEVKVLRRLPKNDQDNLRGGMIIKQLHEMSKVGSGFNQKTRIELEMYGWNYKKPINPDQIRLKSMCEVAELQGIELRAFNKRIRELLFGYCDFKVQLLPDFRKRCVVIVGKKAPNVDITATNKQLEYTREGRGEKEEEFEHVVNHTPFSVEKLGRLRDRDAVLIKQFLLSDEKFHIKHKWRSKFLYSISELVLCFDSVELSISYANSGDYLLKRGSFTVHYEYSMWKQNDQLTKLFGSRRLVIHTVGRGKTVEEMYQRVDQLVNMKLANIGKMLAVTQSQTFDPGIRLEAKETLRSYVPSRAAAMVLMVKTHESMEETTWEFSLFCSDNFQTLNLVVKVLQTGEL</sequence>
<dbReference type="EMBL" id="JAEFBK010000008">
    <property type="protein sequence ID" value="KAG7575531.1"/>
    <property type="molecule type" value="Genomic_DNA"/>
</dbReference>
<dbReference type="AlphaFoldDB" id="A0A8T2AN22"/>
<dbReference type="InterPro" id="IPR005162">
    <property type="entry name" value="Retrotrans_gag_dom"/>
</dbReference>
<dbReference type="Proteomes" id="UP000694240">
    <property type="component" value="Chromosome 8"/>
</dbReference>
<evidence type="ECO:0000313" key="3">
    <source>
        <dbReference type="Proteomes" id="UP000694240"/>
    </source>
</evidence>
<protein>
    <submittedName>
        <fullName evidence="2">Retrotransposon gag domain</fullName>
    </submittedName>
</protein>
<evidence type="ECO:0000259" key="1">
    <source>
        <dbReference type="Pfam" id="PF03732"/>
    </source>
</evidence>
<feature type="domain" description="Retrotransposon gag" evidence="1">
    <location>
        <begin position="156"/>
        <end position="248"/>
    </location>
</feature>
<keyword evidence="3" id="KW-1185">Reference proteome</keyword>
<comment type="caution">
    <text evidence="2">The sequence shown here is derived from an EMBL/GenBank/DDBJ whole genome shotgun (WGS) entry which is preliminary data.</text>
</comment>
<accession>A0A8T2AN22</accession>